<dbReference type="GO" id="GO:0006189">
    <property type="term" value="P:'de novo' IMP biosynthetic process"/>
    <property type="evidence" value="ECO:0007669"/>
    <property type="project" value="TreeGrafter"/>
</dbReference>
<dbReference type="EMBL" id="LBVV01000006">
    <property type="protein sequence ID" value="KKQ94919.1"/>
    <property type="molecule type" value="Genomic_DNA"/>
</dbReference>
<evidence type="ECO:0000313" key="3">
    <source>
        <dbReference type="Proteomes" id="UP000034207"/>
    </source>
</evidence>
<evidence type="ECO:0000313" key="2">
    <source>
        <dbReference type="EMBL" id="KKQ94919.1"/>
    </source>
</evidence>
<dbReference type="GO" id="GO:0003937">
    <property type="term" value="F:IMP cyclohydrolase activity"/>
    <property type="evidence" value="ECO:0007669"/>
    <property type="project" value="InterPro"/>
</dbReference>
<keyword evidence="2" id="KW-0808">Transferase</keyword>
<dbReference type="Gene3D" id="3.40.50.1380">
    <property type="entry name" value="Methylglyoxal synthase-like domain"/>
    <property type="match status" value="1"/>
</dbReference>
<dbReference type="GO" id="GO:0005829">
    <property type="term" value="C:cytosol"/>
    <property type="evidence" value="ECO:0007669"/>
    <property type="project" value="TreeGrafter"/>
</dbReference>
<comment type="caution">
    <text evidence="2">The sequence shown here is derived from an EMBL/GenBank/DDBJ whole genome shotgun (WGS) entry which is preliminary data.</text>
</comment>
<dbReference type="SUPFAM" id="SSF52335">
    <property type="entry name" value="Methylglyoxal synthase-like"/>
    <property type="match status" value="1"/>
</dbReference>
<dbReference type="InterPro" id="IPR036914">
    <property type="entry name" value="MGS-like_dom_sf"/>
</dbReference>
<dbReference type="InterPro" id="IPR002695">
    <property type="entry name" value="PurH-like"/>
</dbReference>
<dbReference type="Proteomes" id="UP000034207">
    <property type="component" value="Unassembled WGS sequence"/>
</dbReference>
<dbReference type="Pfam" id="PF01808">
    <property type="entry name" value="AICARFT_IMPCHas"/>
    <property type="match status" value="1"/>
</dbReference>
<feature type="domain" description="MGS-like" evidence="1">
    <location>
        <begin position="1"/>
        <end position="150"/>
    </location>
</feature>
<evidence type="ECO:0000259" key="1">
    <source>
        <dbReference type="PROSITE" id="PS51855"/>
    </source>
</evidence>
<sequence length="201" mass="22772">MKKRNSKYALISVYDKRGVIELAGQLKKSGYGIIATEGTGRELIKKRIPFIPCGEISKNPDCFDGHMKTMSFFVESGMLFDRSNDTHVKEAKKFGVKQIDILICNFFPVKEVVKQLKKSDITDIVRSFDFGGPTMVRVAAQNFKNVIVVVDHKDYKNVCNAIISKNITDKLKYDLALKAFKCISDYDNQIVKYLGKNIKSL</sequence>
<protein>
    <submittedName>
        <fullName evidence="2">Bifunctional phosphoribosylaminoimidazolecarboxa mide formyltransferase/IMP cyclohydrolase</fullName>
    </submittedName>
</protein>
<dbReference type="AlphaFoldDB" id="A0A0G0P9V5"/>
<dbReference type="STRING" id="1618345.UT18_C0006G0017"/>
<gene>
    <name evidence="2" type="ORF">UT18_C0006G0017</name>
</gene>
<reference evidence="2 3" key="1">
    <citation type="journal article" date="2015" name="Nature">
        <title>rRNA introns, odd ribosomes, and small enigmatic genomes across a large radiation of phyla.</title>
        <authorList>
            <person name="Brown C.T."/>
            <person name="Hug L.A."/>
            <person name="Thomas B.C."/>
            <person name="Sharon I."/>
            <person name="Castelle C.J."/>
            <person name="Singh A."/>
            <person name="Wilkins M.J."/>
            <person name="Williams K.H."/>
            <person name="Banfield J.F."/>
        </authorList>
    </citation>
    <scope>NUCLEOTIDE SEQUENCE [LARGE SCALE GENOMIC DNA]</scope>
</reference>
<dbReference type="PANTHER" id="PTHR11692:SF0">
    <property type="entry name" value="BIFUNCTIONAL PURINE BIOSYNTHESIS PROTEIN ATIC"/>
    <property type="match status" value="1"/>
</dbReference>
<keyword evidence="2" id="KW-0378">Hydrolase</keyword>
<dbReference type="SMART" id="SM00851">
    <property type="entry name" value="MGS"/>
    <property type="match status" value="1"/>
</dbReference>
<dbReference type="GO" id="GO:0004643">
    <property type="term" value="F:phosphoribosylaminoimidazolecarboxamide formyltransferase activity"/>
    <property type="evidence" value="ECO:0007669"/>
    <property type="project" value="InterPro"/>
</dbReference>
<dbReference type="InterPro" id="IPR011607">
    <property type="entry name" value="MGS-like_dom"/>
</dbReference>
<proteinExistence type="predicted"/>
<name>A0A0G0P9V5_UNCC2</name>
<dbReference type="PANTHER" id="PTHR11692">
    <property type="entry name" value="BIFUNCTIONAL PURINE BIOSYNTHESIS PROTEIN PURH"/>
    <property type="match status" value="1"/>
</dbReference>
<accession>A0A0G0P9V5</accession>
<organism evidence="2 3">
    <name type="scientific">candidate division CPR2 bacterium GW2011_GWC2_39_10</name>
    <dbReference type="NCBI Taxonomy" id="1618345"/>
    <lineage>
        <taxon>Bacteria</taxon>
        <taxon>Bacteria division CPR2</taxon>
    </lineage>
</organism>
<dbReference type="PROSITE" id="PS51855">
    <property type="entry name" value="MGS"/>
    <property type="match status" value="1"/>
</dbReference>
<dbReference type="Pfam" id="PF02142">
    <property type="entry name" value="MGS"/>
    <property type="match status" value="1"/>
</dbReference>